<dbReference type="OrthoDB" id="4463574at2"/>
<organism evidence="2 3">
    <name type="scientific">Kribbella antibiotica</name>
    <dbReference type="NCBI Taxonomy" id="190195"/>
    <lineage>
        <taxon>Bacteria</taxon>
        <taxon>Bacillati</taxon>
        <taxon>Actinomycetota</taxon>
        <taxon>Actinomycetes</taxon>
        <taxon>Propionibacteriales</taxon>
        <taxon>Kribbellaceae</taxon>
        <taxon>Kribbella</taxon>
    </lineage>
</organism>
<evidence type="ECO:0000313" key="2">
    <source>
        <dbReference type="EMBL" id="TDD63021.1"/>
    </source>
</evidence>
<gene>
    <name evidence="2" type="ORF">E1263_01550</name>
</gene>
<dbReference type="InterPro" id="IPR036390">
    <property type="entry name" value="WH_DNA-bd_sf"/>
</dbReference>
<dbReference type="PRINTS" id="PR00598">
    <property type="entry name" value="HTHMARR"/>
</dbReference>
<dbReference type="GO" id="GO:0003700">
    <property type="term" value="F:DNA-binding transcription factor activity"/>
    <property type="evidence" value="ECO:0007669"/>
    <property type="project" value="InterPro"/>
</dbReference>
<evidence type="ECO:0000313" key="3">
    <source>
        <dbReference type="Proteomes" id="UP000295124"/>
    </source>
</evidence>
<dbReference type="GO" id="GO:0006950">
    <property type="term" value="P:response to stress"/>
    <property type="evidence" value="ECO:0007669"/>
    <property type="project" value="TreeGrafter"/>
</dbReference>
<evidence type="ECO:0000259" key="1">
    <source>
        <dbReference type="PROSITE" id="PS50995"/>
    </source>
</evidence>
<dbReference type="InterPro" id="IPR036388">
    <property type="entry name" value="WH-like_DNA-bd_sf"/>
</dbReference>
<accession>A0A4R4ZV21</accession>
<dbReference type="PANTHER" id="PTHR33164">
    <property type="entry name" value="TRANSCRIPTIONAL REGULATOR, MARR FAMILY"/>
    <property type="match status" value="1"/>
</dbReference>
<reference evidence="2 3" key="1">
    <citation type="submission" date="2019-03" db="EMBL/GenBank/DDBJ databases">
        <title>Draft genome sequences of novel Actinobacteria.</title>
        <authorList>
            <person name="Sahin N."/>
            <person name="Ay H."/>
            <person name="Saygin H."/>
        </authorList>
    </citation>
    <scope>NUCLEOTIDE SEQUENCE [LARGE SCALE GENOMIC DNA]</scope>
    <source>
        <strain evidence="2 3">JCM 13523</strain>
    </source>
</reference>
<dbReference type="SMART" id="SM00347">
    <property type="entry name" value="HTH_MARR"/>
    <property type="match status" value="1"/>
</dbReference>
<feature type="domain" description="HTH marR-type" evidence="1">
    <location>
        <begin position="10"/>
        <end position="142"/>
    </location>
</feature>
<name>A0A4R4ZV21_9ACTN</name>
<dbReference type="Pfam" id="PF01047">
    <property type="entry name" value="MarR"/>
    <property type="match status" value="1"/>
</dbReference>
<dbReference type="PROSITE" id="PS50995">
    <property type="entry name" value="HTH_MARR_2"/>
    <property type="match status" value="1"/>
</dbReference>
<dbReference type="Gene3D" id="1.10.10.10">
    <property type="entry name" value="Winged helix-like DNA-binding domain superfamily/Winged helix DNA-binding domain"/>
    <property type="match status" value="1"/>
</dbReference>
<comment type="caution">
    <text evidence="2">The sequence shown here is derived from an EMBL/GenBank/DDBJ whole genome shotgun (WGS) entry which is preliminary data.</text>
</comment>
<proteinExistence type="predicted"/>
<dbReference type="InterPro" id="IPR039422">
    <property type="entry name" value="MarR/SlyA-like"/>
</dbReference>
<dbReference type="SUPFAM" id="SSF46785">
    <property type="entry name" value="Winged helix' DNA-binding domain"/>
    <property type="match status" value="1"/>
</dbReference>
<dbReference type="Proteomes" id="UP000295124">
    <property type="component" value="Unassembled WGS sequence"/>
</dbReference>
<dbReference type="RefSeq" id="WP_132164515.1">
    <property type="nucleotide sequence ID" value="NZ_SMKX01000003.1"/>
</dbReference>
<keyword evidence="3" id="KW-1185">Reference proteome</keyword>
<dbReference type="AlphaFoldDB" id="A0A4R4ZV21"/>
<protein>
    <submittedName>
        <fullName evidence="2">MarR family transcriptional regulator</fullName>
    </submittedName>
</protein>
<dbReference type="EMBL" id="SMKX01000003">
    <property type="protein sequence ID" value="TDD63021.1"/>
    <property type="molecule type" value="Genomic_DNA"/>
</dbReference>
<sequence>MQKSPNHRLSDRVLWALGRASQQSQRLVRRHMVEAGVRTQHYHVLASLDADGAAAQATLADRIALDRSDLVTVLDELEEVGYVVRQVDPDDRRRKIVDLTAAGRKQLVVMDRLIYAAEDELLAPLTAAERKVLLGLLSRVGGE</sequence>
<dbReference type="PANTHER" id="PTHR33164:SF95">
    <property type="entry name" value="TRANSCRIPTIONAL REGULATOR"/>
    <property type="match status" value="1"/>
</dbReference>
<dbReference type="InterPro" id="IPR000835">
    <property type="entry name" value="HTH_MarR-typ"/>
</dbReference>